<sequence>MSAGRQEAFDHFRRDNPLNHKLEEHKRILKQRYTEAKSLGEATNQCRNRINHMKGQYEQMHLRLAAQLTQDEIEKNRELNDLRSKMEREQTEYREYRLQKLKDFDDWWEQQSEQAEQQRELLDMKPLKSNSDVSRQSTASFQMERPSISNSANKTLPQFNLPLTGDKKTDDDILAFANARQRILSQTHKCKKEIFVL</sequence>
<keyword evidence="1" id="KW-0175">Coiled coil</keyword>
<feature type="region of interest" description="Disordered" evidence="2">
    <location>
        <begin position="128"/>
        <end position="159"/>
    </location>
</feature>
<evidence type="ECO:0000259" key="3">
    <source>
        <dbReference type="Pfam" id="PF23735"/>
    </source>
</evidence>
<proteinExistence type="predicted"/>
<gene>
    <name evidence="4" type="ORF">KXQ929_LOCUS46048</name>
</gene>
<comment type="caution">
    <text evidence="4">The sequence shown here is derived from an EMBL/GenBank/DDBJ whole genome shotgun (WGS) entry which is preliminary data.</text>
</comment>
<accession>A0A820IIA2</accession>
<evidence type="ECO:0000313" key="5">
    <source>
        <dbReference type="Proteomes" id="UP000663868"/>
    </source>
</evidence>
<organism evidence="4 5">
    <name type="scientific">Adineta steineri</name>
    <dbReference type="NCBI Taxonomy" id="433720"/>
    <lineage>
        <taxon>Eukaryota</taxon>
        <taxon>Metazoa</taxon>
        <taxon>Spiralia</taxon>
        <taxon>Gnathifera</taxon>
        <taxon>Rotifera</taxon>
        <taxon>Eurotatoria</taxon>
        <taxon>Bdelloidea</taxon>
        <taxon>Adinetida</taxon>
        <taxon>Adinetidae</taxon>
        <taxon>Adineta</taxon>
    </lineage>
</organism>
<dbReference type="EMBL" id="CAJOBB010014914">
    <property type="protein sequence ID" value="CAF4310499.1"/>
    <property type="molecule type" value="Genomic_DNA"/>
</dbReference>
<evidence type="ECO:0000256" key="2">
    <source>
        <dbReference type="SAM" id="MobiDB-lite"/>
    </source>
</evidence>
<feature type="coiled-coil region" evidence="1">
    <location>
        <begin position="65"/>
        <end position="99"/>
    </location>
</feature>
<name>A0A820IIA2_9BILA</name>
<evidence type="ECO:0000256" key="1">
    <source>
        <dbReference type="SAM" id="Coils"/>
    </source>
</evidence>
<dbReference type="Proteomes" id="UP000663868">
    <property type="component" value="Unassembled WGS sequence"/>
</dbReference>
<dbReference type="InterPro" id="IPR056524">
    <property type="entry name" value="KIF6/9_C"/>
</dbReference>
<dbReference type="AlphaFoldDB" id="A0A820IIA2"/>
<evidence type="ECO:0000313" key="4">
    <source>
        <dbReference type="EMBL" id="CAF4310499.1"/>
    </source>
</evidence>
<dbReference type="Pfam" id="PF23735">
    <property type="entry name" value="KIF9"/>
    <property type="match status" value="1"/>
</dbReference>
<protein>
    <recommendedName>
        <fullName evidence="3">Kinesin-like protein KIF6/9 C-terminal domain-containing protein</fullName>
    </recommendedName>
</protein>
<reference evidence="4" key="1">
    <citation type="submission" date="2021-02" db="EMBL/GenBank/DDBJ databases">
        <authorList>
            <person name="Nowell W R."/>
        </authorList>
    </citation>
    <scope>NUCLEOTIDE SEQUENCE</scope>
</reference>
<feature type="domain" description="Kinesin-like protein KIF6/9 C-terminal" evidence="3">
    <location>
        <begin position="4"/>
        <end position="96"/>
    </location>
</feature>
<feature type="compositionally biased region" description="Polar residues" evidence="2">
    <location>
        <begin position="128"/>
        <end position="158"/>
    </location>
</feature>